<accession>A0A1M7KJU4</accession>
<proteinExistence type="predicted"/>
<dbReference type="AlphaFoldDB" id="A0A1M7KJU4"/>
<dbReference type="STRING" id="337701.SAMN05444398_1301"/>
<dbReference type="Proteomes" id="UP000183974">
    <property type="component" value="Unassembled WGS sequence"/>
</dbReference>
<sequence length="43" mass="5008">MRIASETRKIMAAAVRMLATPPNPKGTYNHDPLYMYNLWHPIH</sequence>
<dbReference type="EMBL" id="FRBR01000030">
    <property type="protein sequence ID" value="SHM65637.1"/>
    <property type="molecule type" value="Genomic_DNA"/>
</dbReference>
<evidence type="ECO:0000313" key="2">
    <source>
        <dbReference type="Proteomes" id="UP000183974"/>
    </source>
</evidence>
<gene>
    <name evidence="1" type="ORF">SAMN05444398_1301</name>
</gene>
<protein>
    <submittedName>
        <fullName evidence="1">Uncharacterized protein</fullName>
    </submittedName>
</protein>
<organism evidence="1 2">
    <name type="scientific">Roseovarius pacificus</name>
    <dbReference type="NCBI Taxonomy" id="337701"/>
    <lineage>
        <taxon>Bacteria</taxon>
        <taxon>Pseudomonadati</taxon>
        <taxon>Pseudomonadota</taxon>
        <taxon>Alphaproteobacteria</taxon>
        <taxon>Rhodobacterales</taxon>
        <taxon>Roseobacteraceae</taxon>
        <taxon>Roseovarius</taxon>
    </lineage>
</organism>
<evidence type="ECO:0000313" key="1">
    <source>
        <dbReference type="EMBL" id="SHM65637.1"/>
    </source>
</evidence>
<reference evidence="1 2" key="1">
    <citation type="submission" date="2016-11" db="EMBL/GenBank/DDBJ databases">
        <authorList>
            <person name="Jaros S."/>
            <person name="Januszkiewicz K."/>
            <person name="Wedrychowicz H."/>
        </authorList>
    </citation>
    <scope>NUCLEOTIDE SEQUENCE [LARGE SCALE GENOMIC DNA]</scope>
    <source>
        <strain evidence="1 2">DSM 29589</strain>
    </source>
</reference>
<name>A0A1M7KJU4_9RHOB</name>
<keyword evidence="2" id="KW-1185">Reference proteome</keyword>